<sequence length="196" mass="21270">MPDSFPPVLDNNGSLLHRIAALCIRYLLNILLLARSRMFLPPGSFHGVPVECIERASSTYGVPYQDIVALMRNEGGRPGTAARDSNGTTDLGPMQVNTCHLPFLEKYGYRYRTLRYNGCANVMAGAWVFARCLAQTGSLLAAAACYNAGHGNMQAAWRSGYVQRFAGHLGIVIGGASENPARLANPWMDASLVVEH</sequence>
<dbReference type="KEGG" id="afr:AFE_1065"/>
<protein>
    <submittedName>
        <fullName evidence="2">Conjugal transfer protein, putative</fullName>
    </submittedName>
</protein>
<proteinExistence type="predicted"/>
<accession>B7J813</accession>
<dbReference type="AlphaFoldDB" id="B7J813"/>
<dbReference type="HOGENOM" id="CLU_1387677_0_0_6"/>
<evidence type="ECO:0000313" key="3">
    <source>
        <dbReference type="Proteomes" id="UP000001362"/>
    </source>
</evidence>
<gene>
    <name evidence="2" type="ordered locus">AFE_1065</name>
</gene>
<dbReference type="EMBL" id="CP001219">
    <property type="protein sequence ID" value="ACK77851.1"/>
    <property type="molecule type" value="Genomic_DNA"/>
</dbReference>
<dbReference type="STRING" id="243159.AFE_1065"/>
<reference evidence="2 3" key="1">
    <citation type="journal article" date="2008" name="BMC Genomics">
        <title>Acidithiobacillus ferrooxidans metabolism: from genome sequence to industrial applications.</title>
        <authorList>
            <person name="Valdes J."/>
            <person name="Pedroso I."/>
            <person name="Quatrini R."/>
            <person name="Dodson R.J."/>
            <person name="Tettelin H."/>
            <person name="Blake R.II."/>
            <person name="Eisen J.A."/>
            <person name="Holmes D.S."/>
        </authorList>
    </citation>
    <scope>NUCLEOTIDE SEQUENCE [LARGE SCALE GENOMIC DNA]</scope>
    <source>
        <strain evidence="3">ATCC 23270 / DSM 14882 / CIP 104768 / NCIMB 8455</strain>
    </source>
</reference>
<dbReference type="CAZy" id="GH23">
    <property type="family name" value="Glycoside Hydrolase Family 23"/>
</dbReference>
<name>B7J813_ACIF2</name>
<dbReference type="InterPro" id="IPR008258">
    <property type="entry name" value="Transglycosylase_SLT_dom_1"/>
</dbReference>
<dbReference type="Gene3D" id="1.10.530.10">
    <property type="match status" value="1"/>
</dbReference>
<dbReference type="SUPFAM" id="SSF53955">
    <property type="entry name" value="Lysozyme-like"/>
    <property type="match status" value="1"/>
</dbReference>
<dbReference type="eggNOG" id="COG0741">
    <property type="taxonomic scope" value="Bacteria"/>
</dbReference>
<organism evidence="2 3">
    <name type="scientific">Acidithiobacillus ferrooxidans (strain ATCC 23270 / DSM 14882 / CIP 104768 / NCIMB 8455)</name>
    <name type="common">Ferrobacillus ferrooxidans (strain ATCC 23270)</name>
    <dbReference type="NCBI Taxonomy" id="243159"/>
    <lineage>
        <taxon>Bacteria</taxon>
        <taxon>Pseudomonadati</taxon>
        <taxon>Pseudomonadota</taxon>
        <taxon>Acidithiobacillia</taxon>
        <taxon>Acidithiobacillales</taxon>
        <taxon>Acidithiobacillaceae</taxon>
        <taxon>Acidithiobacillus</taxon>
    </lineage>
</organism>
<dbReference type="PaxDb" id="243159-AFE_1065"/>
<keyword evidence="3" id="KW-1185">Reference proteome</keyword>
<dbReference type="Proteomes" id="UP000001362">
    <property type="component" value="Chromosome"/>
</dbReference>
<feature type="domain" description="Transglycosylase SLT" evidence="1">
    <location>
        <begin position="51"/>
        <end position="158"/>
    </location>
</feature>
<dbReference type="InterPro" id="IPR023346">
    <property type="entry name" value="Lysozyme-like_dom_sf"/>
</dbReference>
<dbReference type="Pfam" id="PF01464">
    <property type="entry name" value="SLT"/>
    <property type="match status" value="1"/>
</dbReference>
<evidence type="ECO:0000313" key="2">
    <source>
        <dbReference type="EMBL" id="ACK77851.1"/>
    </source>
</evidence>
<evidence type="ECO:0000259" key="1">
    <source>
        <dbReference type="Pfam" id="PF01464"/>
    </source>
</evidence>
<dbReference type="CDD" id="cd13400">
    <property type="entry name" value="LT_IagB-like"/>
    <property type="match status" value="1"/>
</dbReference>